<proteinExistence type="predicted"/>
<evidence type="ECO:0000313" key="2">
    <source>
        <dbReference type="EMBL" id="BAD54726.1"/>
    </source>
</evidence>
<evidence type="ECO:0000313" key="1">
    <source>
        <dbReference type="EMBL" id="BAD54719.1"/>
    </source>
</evidence>
<name>Q5ZD04_ORYSJ</name>
<protein>
    <submittedName>
        <fullName evidence="1">Uncharacterized protein</fullName>
    </submittedName>
</protein>
<gene>
    <name evidence="2" type="ORF">P0489E06.16</name>
    <name evidence="1" type="ORF">P0554D10.40</name>
</gene>
<dbReference type="Proteomes" id="UP000000763">
    <property type="component" value="Chromosome 1"/>
</dbReference>
<organism evidence="1">
    <name type="scientific">Oryza sativa subsp. japonica</name>
    <name type="common">Rice</name>
    <dbReference type="NCBI Taxonomy" id="39947"/>
    <lineage>
        <taxon>Eukaryota</taxon>
        <taxon>Viridiplantae</taxon>
        <taxon>Streptophyta</taxon>
        <taxon>Embryophyta</taxon>
        <taxon>Tracheophyta</taxon>
        <taxon>Spermatophyta</taxon>
        <taxon>Magnoliopsida</taxon>
        <taxon>Liliopsida</taxon>
        <taxon>Poales</taxon>
        <taxon>Poaceae</taxon>
        <taxon>BOP clade</taxon>
        <taxon>Oryzoideae</taxon>
        <taxon>Oryzeae</taxon>
        <taxon>Oryzinae</taxon>
        <taxon>Oryza</taxon>
        <taxon>Oryza sativa</taxon>
    </lineage>
</organism>
<accession>Q5ZD04</accession>
<reference evidence="1" key="1">
    <citation type="journal article" date="2002" name="Nature">
        <title>The genome sequence and structure of rice chromosome 1.</title>
        <authorList>
            <person name="Sasaki T."/>
            <person name="Matsumoto T."/>
            <person name="Yamamoto K."/>
            <person name="Sakata K."/>
            <person name="Baba T."/>
            <person name="Katayose Y."/>
            <person name="Wu J."/>
            <person name="Niimura Y."/>
            <person name="Cheng Z."/>
            <person name="Nagamura Y."/>
            <person name="Antonio B.A."/>
            <person name="Kanamori H."/>
            <person name="Hosokawa S."/>
            <person name="Masukawa M."/>
            <person name="Arikawa K."/>
            <person name="Chiden Y."/>
            <person name="Hayashi M."/>
            <person name="Okamoto M."/>
            <person name="Ando T."/>
            <person name="Aoki H."/>
            <person name="Arita K."/>
            <person name="Hamada M."/>
            <person name="Harada C."/>
            <person name="Hijishita S."/>
            <person name="Honda M."/>
            <person name="Ichikawa Y."/>
            <person name="Idonuma A."/>
            <person name="Iijima M."/>
            <person name="Ikeda M."/>
            <person name="Ikeno M."/>
            <person name="Itoh S."/>
            <person name="Itoh T."/>
            <person name="Itoh Y."/>
            <person name="Itoh Y."/>
            <person name="Iwabuchi A."/>
            <person name="Kamiya K."/>
            <person name="Karasawa W."/>
            <person name="Katagiri S."/>
            <person name="Kikuta A."/>
            <person name="Kobayashi N."/>
            <person name="Kono I."/>
            <person name="Machita K."/>
            <person name="Maehara T."/>
            <person name="Mizuno H."/>
            <person name="Mizubayashi T."/>
            <person name="Mukai Y."/>
            <person name="Nagasaki H."/>
            <person name="Nakashima M."/>
            <person name="Nakama Y."/>
            <person name="Nakamichi Y."/>
            <person name="Nakamura M."/>
            <person name="Namiki N."/>
            <person name="Negishi M."/>
            <person name="Ohta I."/>
            <person name="Ono N."/>
            <person name="Saji S."/>
            <person name="Sakai K."/>
            <person name="Shibata M."/>
            <person name="Shimokawa T."/>
            <person name="Shomura A."/>
            <person name="Song J."/>
            <person name="Takazaki Y."/>
            <person name="Terasawa K."/>
            <person name="Tsuji K."/>
            <person name="Waki K."/>
            <person name="Yamagata H."/>
            <person name="Yamane H."/>
            <person name="Yoshiki S."/>
            <person name="Yoshihara R."/>
            <person name="Yukawa K."/>
            <person name="Zhong H."/>
            <person name="Iwama H."/>
            <person name="Endo T."/>
            <person name="Ito H."/>
            <person name="Hahn J.H."/>
            <person name="Kim H.I."/>
            <person name="Eun M.Y."/>
            <person name="Yano M."/>
            <person name="Jiang J."/>
            <person name="Gojobori T."/>
        </authorList>
    </citation>
    <scope>NUCLEOTIDE SEQUENCE</scope>
</reference>
<reference evidence="3" key="2">
    <citation type="journal article" date="2005" name="Nature">
        <title>The map-based sequence of the rice genome.</title>
        <authorList>
            <consortium name="International rice genome sequencing project (IRGSP)"/>
            <person name="Matsumoto T."/>
            <person name="Wu J."/>
            <person name="Kanamori H."/>
            <person name="Katayose Y."/>
            <person name="Fujisawa M."/>
            <person name="Namiki N."/>
            <person name="Mizuno H."/>
            <person name="Yamamoto K."/>
            <person name="Antonio B.A."/>
            <person name="Baba T."/>
            <person name="Sakata K."/>
            <person name="Nagamura Y."/>
            <person name="Aoki H."/>
            <person name="Arikawa K."/>
            <person name="Arita K."/>
            <person name="Bito T."/>
            <person name="Chiden Y."/>
            <person name="Fujitsuka N."/>
            <person name="Fukunaka R."/>
            <person name="Hamada M."/>
            <person name="Harada C."/>
            <person name="Hayashi A."/>
            <person name="Hijishita S."/>
            <person name="Honda M."/>
            <person name="Hosokawa S."/>
            <person name="Ichikawa Y."/>
            <person name="Idonuma A."/>
            <person name="Iijima M."/>
            <person name="Ikeda M."/>
            <person name="Ikeno M."/>
            <person name="Ito K."/>
            <person name="Ito S."/>
            <person name="Ito T."/>
            <person name="Ito Y."/>
            <person name="Ito Y."/>
            <person name="Iwabuchi A."/>
            <person name="Kamiya K."/>
            <person name="Karasawa W."/>
            <person name="Kurita K."/>
            <person name="Katagiri S."/>
            <person name="Kikuta A."/>
            <person name="Kobayashi H."/>
            <person name="Kobayashi N."/>
            <person name="Machita K."/>
            <person name="Maehara T."/>
            <person name="Masukawa M."/>
            <person name="Mizubayashi T."/>
            <person name="Mukai Y."/>
            <person name="Nagasaki H."/>
            <person name="Nagata Y."/>
            <person name="Naito S."/>
            <person name="Nakashima M."/>
            <person name="Nakama Y."/>
            <person name="Nakamichi Y."/>
            <person name="Nakamura M."/>
            <person name="Meguro A."/>
            <person name="Negishi M."/>
            <person name="Ohta I."/>
            <person name="Ohta T."/>
            <person name="Okamoto M."/>
            <person name="Ono N."/>
            <person name="Saji S."/>
            <person name="Sakaguchi M."/>
            <person name="Sakai K."/>
            <person name="Shibata M."/>
            <person name="Shimokawa T."/>
            <person name="Song J."/>
            <person name="Takazaki Y."/>
            <person name="Terasawa K."/>
            <person name="Tsugane M."/>
            <person name="Tsuji K."/>
            <person name="Ueda S."/>
            <person name="Waki K."/>
            <person name="Yamagata H."/>
            <person name="Yamamoto M."/>
            <person name="Yamamoto S."/>
            <person name="Yamane H."/>
            <person name="Yoshiki S."/>
            <person name="Yoshihara R."/>
            <person name="Yukawa K."/>
            <person name="Zhong H."/>
            <person name="Yano M."/>
            <person name="Yuan Q."/>
            <person name="Ouyang S."/>
            <person name="Liu J."/>
            <person name="Jones K.M."/>
            <person name="Gansberger K."/>
            <person name="Moffat K."/>
            <person name="Hill J."/>
            <person name="Bera J."/>
            <person name="Fadrosh D."/>
            <person name="Jin S."/>
            <person name="Johri S."/>
            <person name="Kim M."/>
            <person name="Overton L."/>
            <person name="Reardon M."/>
            <person name="Tsitrin T."/>
            <person name="Vuong H."/>
            <person name="Weaver B."/>
            <person name="Ciecko A."/>
            <person name="Tallon L."/>
            <person name="Jackson J."/>
            <person name="Pai G."/>
            <person name="Aken S.V."/>
            <person name="Utterback T."/>
            <person name="Reidmuller S."/>
            <person name="Feldblyum T."/>
            <person name="Hsiao J."/>
            <person name="Zismann V."/>
            <person name="Iobst S."/>
            <person name="de Vazeille A.R."/>
            <person name="Buell C.R."/>
            <person name="Ying K."/>
            <person name="Li Y."/>
            <person name="Lu T."/>
            <person name="Huang Y."/>
            <person name="Zhao Q."/>
            <person name="Feng Q."/>
            <person name="Zhang L."/>
            <person name="Zhu J."/>
            <person name="Weng Q."/>
            <person name="Mu J."/>
            <person name="Lu Y."/>
            <person name="Fan D."/>
            <person name="Liu Y."/>
            <person name="Guan J."/>
            <person name="Zhang Y."/>
            <person name="Yu S."/>
            <person name="Liu X."/>
            <person name="Zhang Y."/>
            <person name="Hong G."/>
            <person name="Han B."/>
            <person name="Choisne N."/>
            <person name="Demange N."/>
            <person name="Orjeda G."/>
            <person name="Samain S."/>
            <person name="Cattolico L."/>
            <person name="Pelletier E."/>
            <person name="Couloux A."/>
            <person name="Segurens B."/>
            <person name="Wincker P."/>
            <person name="D'Hont A."/>
            <person name="Scarpelli C."/>
            <person name="Weissenbach J."/>
            <person name="Salanoubat M."/>
            <person name="Quetier F."/>
            <person name="Yu Y."/>
            <person name="Kim H.R."/>
            <person name="Rambo T."/>
            <person name="Currie J."/>
            <person name="Collura K."/>
            <person name="Luo M."/>
            <person name="Yang T."/>
            <person name="Ammiraju J.S.S."/>
            <person name="Engler F."/>
            <person name="Soderlund C."/>
            <person name="Wing R.A."/>
            <person name="Palmer L.E."/>
            <person name="de la Bastide M."/>
            <person name="Spiegel L."/>
            <person name="Nascimento L."/>
            <person name="Zutavern T."/>
            <person name="O'Shaughnessy A."/>
            <person name="Dike S."/>
            <person name="Dedhia N."/>
            <person name="Preston R."/>
            <person name="Balija V."/>
            <person name="McCombie W.R."/>
            <person name="Chow T."/>
            <person name="Chen H."/>
            <person name="Chung M."/>
            <person name="Chen C."/>
            <person name="Shaw J."/>
            <person name="Wu H."/>
            <person name="Hsiao K."/>
            <person name="Chao Y."/>
            <person name="Chu M."/>
            <person name="Cheng C."/>
            <person name="Hour A."/>
            <person name="Lee P."/>
            <person name="Lin S."/>
            <person name="Lin Y."/>
            <person name="Liou J."/>
            <person name="Liu S."/>
            <person name="Hsing Y."/>
            <person name="Raghuvanshi S."/>
            <person name="Mohanty A."/>
            <person name="Bharti A.K."/>
            <person name="Gaur A."/>
            <person name="Gupta V."/>
            <person name="Kumar D."/>
            <person name="Ravi V."/>
            <person name="Vij S."/>
            <person name="Kapur A."/>
            <person name="Khurana P."/>
            <person name="Khurana P."/>
            <person name="Khurana J.P."/>
            <person name="Tyagi A.K."/>
            <person name="Gaikwad K."/>
            <person name="Singh A."/>
            <person name="Dalal V."/>
            <person name="Srivastava S."/>
            <person name="Dixit A."/>
            <person name="Pal A.K."/>
            <person name="Ghazi I.A."/>
            <person name="Yadav M."/>
            <person name="Pandit A."/>
            <person name="Bhargava A."/>
            <person name="Sureshbabu K."/>
            <person name="Batra K."/>
            <person name="Sharma T.R."/>
            <person name="Mohapatra T."/>
            <person name="Singh N.K."/>
            <person name="Messing J."/>
            <person name="Nelson A.B."/>
            <person name="Fuks G."/>
            <person name="Kavchok S."/>
            <person name="Keizer G."/>
            <person name="Linton E."/>
            <person name="Llaca V."/>
            <person name="Song R."/>
            <person name="Tanyolac B."/>
            <person name="Young S."/>
            <person name="Ho-Il K."/>
            <person name="Hahn J.H."/>
            <person name="Sangsakoo G."/>
            <person name="Vanavichit A."/>
            <person name="de Mattos Luiz.A.T."/>
            <person name="Zimmer P.D."/>
            <person name="Malone G."/>
            <person name="Dellagostin O."/>
            <person name="de Oliveira A.C."/>
            <person name="Bevan M."/>
            <person name="Bancroft I."/>
            <person name="Minx P."/>
            <person name="Cordum H."/>
            <person name="Wilson R."/>
            <person name="Cheng Z."/>
            <person name="Jin W."/>
            <person name="Jiang J."/>
            <person name="Leong S.A."/>
            <person name="Iwama H."/>
            <person name="Gojobori T."/>
            <person name="Itoh T."/>
            <person name="Niimura Y."/>
            <person name="Fujii Y."/>
            <person name="Habara T."/>
            <person name="Sakai H."/>
            <person name="Sato Y."/>
            <person name="Wilson G."/>
            <person name="Kumar K."/>
            <person name="McCouch S."/>
            <person name="Juretic N."/>
            <person name="Hoen D."/>
            <person name="Wright S."/>
            <person name="Bruskiewich R."/>
            <person name="Bureau T."/>
            <person name="Miyao A."/>
            <person name="Hirochika H."/>
            <person name="Nishikawa T."/>
            <person name="Kadowaki K."/>
            <person name="Sugiura M."/>
            <person name="Burr B."/>
            <person name="Sasaki T."/>
        </authorList>
    </citation>
    <scope>NUCLEOTIDE SEQUENCE [LARGE SCALE GENOMIC DNA]</scope>
    <source>
        <strain evidence="3">cv. Nipponbare</strain>
    </source>
</reference>
<dbReference type="Proteomes" id="UP000817658">
    <property type="component" value="Chromosome 1"/>
</dbReference>
<reference evidence="3" key="3">
    <citation type="journal article" date="2008" name="Nucleic Acids Res.">
        <title>The rice annotation project database (RAP-DB): 2008 update.</title>
        <authorList>
            <consortium name="The rice annotation project (RAP)"/>
        </authorList>
    </citation>
    <scope>GENOME REANNOTATION</scope>
    <source>
        <strain evidence="3">cv. Nipponbare</strain>
    </source>
</reference>
<dbReference type="EMBL" id="AP003143">
    <property type="protein sequence ID" value="BAD54726.1"/>
    <property type="molecule type" value="Genomic_DNA"/>
</dbReference>
<evidence type="ECO:0000313" key="3">
    <source>
        <dbReference type="Proteomes" id="UP000000763"/>
    </source>
</evidence>
<dbReference type="AlphaFoldDB" id="Q5ZD04"/>
<accession>Q5ZDS4</accession>
<dbReference type="EMBL" id="AP002869">
    <property type="protein sequence ID" value="BAD54719.1"/>
    <property type="molecule type" value="Genomic_DNA"/>
</dbReference>
<sequence length="57" mass="6127">MLFAKGLLPSSFFGFQLVLDGQVSEEEDIVSCLPKLQKTAGSASEVEEAVKPAVKQE</sequence>